<proteinExistence type="predicted"/>
<reference evidence="1" key="1">
    <citation type="submission" date="2020-02" db="EMBL/GenBank/DDBJ databases">
        <authorList>
            <person name="Meier V. D."/>
        </authorList>
    </citation>
    <scope>NUCLEOTIDE SEQUENCE</scope>
    <source>
        <strain evidence="1">AVDCRST_MAG93</strain>
    </source>
</reference>
<dbReference type="EMBL" id="CADCTR010001379">
    <property type="protein sequence ID" value="CAA9293412.1"/>
    <property type="molecule type" value="Genomic_DNA"/>
</dbReference>
<evidence type="ECO:0000313" key="1">
    <source>
        <dbReference type="EMBL" id="CAA9293412.1"/>
    </source>
</evidence>
<feature type="non-terminal residue" evidence="1">
    <location>
        <position position="1"/>
    </location>
</feature>
<accession>A0A6J4K1K5</accession>
<protein>
    <submittedName>
        <fullName evidence="1">Uncharacterized protein</fullName>
    </submittedName>
</protein>
<dbReference type="AlphaFoldDB" id="A0A6J4K1K5"/>
<gene>
    <name evidence="1" type="ORF">AVDCRST_MAG93-4072</name>
</gene>
<sequence>SACMLAERKQERSAFTRRLVAFVAHASGVPKN</sequence>
<name>A0A6J4K1K5_9CHLR</name>
<organism evidence="1">
    <name type="scientific">uncultured Chloroflexia bacterium</name>
    <dbReference type="NCBI Taxonomy" id="1672391"/>
    <lineage>
        <taxon>Bacteria</taxon>
        <taxon>Bacillati</taxon>
        <taxon>Chloroflexota</taxon>
        <taxon>Chloroflexia</taxon>
        <taxon>environmental samples</taxon>
    </lineage>
</organism>